<reference evidence="2" key="1">
    <citation type="submission" date="2009-12" db="EMBL/GenBank/DDBJ databases">
        <title>Complete sequence of Treponema primitia strain ZAS-2.</title>
        <authorList>
            <person name="Tetu S.G."/>
            <person name="Matson E."/>
            <person name="Ren Q."/>
            <person name="Seshadri R."/>
            <person name="Elbourne L."/>
            <person name="Hassan K.A."/>
            <person name="Durkin A."/>
            <person name="Radune D."/>
            <person name="Mohamoud Y."/>
            <person name="Shay R."/>
            <person name="Jin S."/>
            <person name="Zhang X."/>
            <person name="Lucey K."/>
            <person name="Ballor N.R."/>
            <person name="Ottesen E."/>
            <person name="Rosenthal R."/>
            <person name="Allen A."/>
            <person name="Leadbetter J.R."/>
            <person name="Paulsen I.T."/>
        </authorList>
    </citation>
    <scope>NUCLEOTIDE SEQUENCE [LARGE SCALE GENOMIC DNA]</scope>
    <source>
        <strain evidence="2">ATCC BAA-887 / DSM 12427 / ZAS-2</strain>
    </source>
</reference>
<dbReference type="AlphaFoldDB" id="F5YMS1"/>
<evidence type="ECO:0000313" key="2">
    <source>
        <dbReference type="Proteomes" id="UP000009223"/>
    </source>
</evidence>
<proteinExistence type="predicted"/>
<dbReference type="EMBL" id="CP001843">
    <property type="protein sequence ID" value="AEF86185.1"/>
    <property type="molecule type" value="Genomic_DNA"/>
</dbReference>
<keyword evidence="2" id="KW-1185">Reference proteome</keyword>
<evidence type="ECO:0000313" key="1">
    <source>
        <dbReference type="EMBL" id="AEF86185.1"/>
    </source>
</evidence>
<dbReference type="KEGG" id="tpi:TREPR_3033"/>
<reference evidence="1 2" key="2">
    <citation type="journal article" date="2011" name="ISME J.">
        <title>RNA-seq reveals cooperative metabolic interactions between two termite-gut spirochete species in co-culture.</title>
        <authorList>
            <person name="Rosenthal A.Z."/>
            <person name="Matson E.G."/>
            <person name="Eldar A."/>
            <person name="Leadbetter J.R."/>
        </authorList>
    </citation>
    <scope>NUCLEOTIDE SEQUENCE [LARGE SCALE GENOMIC DNA]</scope>
    <source>
        <strain evidence="2">ATCC BAA-887 / DSM 12427 / ZAS-2</strain>
    </source>
</reference>
<gene>
    <name evidence="1" type="ordered locus">TREPR_3033</name>
</gene>
<accession>F5YMS1</accession>
<name>F5YMS1_TREPZ</name>
<protein>
    <submittedName>
        <fullName evidence="1">Uncharacterized protein</fullName>
    </submittedName>
</protein>
<dbReference type="HOGENOM" id="CLU_3298170_0_0_12"/>
<dbReference type="Proteomes" id="UP000009223">
    <property type="component" value="Chromosome"/>
</dbReference>
<organism evidence="1 2">
    <name type="scientific">Treponema primitia (strain ATCC BAA-887 / DSM 12427 / ZAS-2)</name>
    <dbReference type="NCBI Taxonomy" id="545694"/>
    <lineage>
        <taxon>Bacteria</taxon>
        <taxon>Pseudomonadati</taxon>
        <taxon>Spirochaetota</taxon>
        <taxon>Spirochaetia</taxon>
        <taxon>Spirochaetales</taxon>
        <taxon>Treponemataceae</taxon>
        <taxon>Treponema</taxon>
    </lineage>
</organism>
<sequence>MARSGSAFPVNREINHLYKENAMVKTDLLKAWEKGNLAAA</sequence>